<dbReference type="InterPro" id="IPR049511">
    <property type="entry name" value="PGH-like_rpt"/>
</dbReference>
<gene>
    <name evidence="2" type="ORF">GLIP_1195</name>
</gene>
<proteinExistence type="predicted"/>
<evidence type="ECO:0000313" key="2">
    <source>
        <dbReference type="EMBL" id="GAC13836.1"/>
    </source>
</evidence>
<keyword evidence="3" id="KW-1185">Reference proteome</keyword>
<evidence type="ECO:0000313" key="3">
    <source>
        <dbReference type="Proteomes" id="UP000006334"/>
    </source>
</evidence>
<dbReference type="Pfam" id="PF17660">
    <property type="entry name" value="BTRD1"/>
    <property type="match status" value="3"/>
</dbReference>
<feature type="signal peptide" evidence="1">
    <location>
        <begin position="1"/>
        <end position="19"/>
    </location>
</feature>
<dbReference type="RefSeq" id="WP_008843653.1">
    <property type="nucleotide sequence ID" value="NZ_BAEN01000023.1"/>
</dbReference>
<dbReference type="PROSITE" id="PS51257">
    <property type="entry name" value="PROKAR_LIPOPROTEIN"/>
    <property type="match status" value="1"/>
</dbReference>
<protein>
    <submittedName>
        <fullName evidence="2">Uncharacterized protein</fullName>
    </submittedName>
</protein>
<evidence type="ECO:0000256" key="1">
    <source>
        <dbReference type="SAM" id="SignalP"/>
    </source>
</evidence>
<organism evidence="2 3">
    <name type="scientific">Aliiglaciecola lipolytica E3</name>
    <dbReference type="NCBI Taxonomy" id="1127673"/>
    <lineage>
        <taxon>Bacteria</taxon>
        <taxon>Pseudomonadati</taxon>
        <taxon>Pseudomonadota</taxon>
        <taxon>Gammaproteobacteria</taxon>
        <taxon>Alteromonadales</taxon>
        <taxon>Alteromonadaceae</taxon>
        <taxon>Aliiglaciecola</taxon>
    </lineage>
</organism>
<dbReference type="STRING" id="1127673.GLIP_1195"/>
<feature type="chain" id="PRO_5003896816" evidence="1">
    <location>
        <begin position="20"/>
        <end position="312"/>
    </location>
</feature>
<comment type="caution">
    <text evidence="2">The sequence shown here is derived from an EMBL/GenBank/DDBJ whole genome shotgun (WGS) entry which is preliminary data.</text>
</comment>
<accession>K6XQ96</accession>
<dbReference type="AlphaFoldDB" id="K6XQ96"/>
<dbReference type="eggNOG" id="COG1680">
    <property type="taxonomic scope" value="Bacteria"/>
</dbReference>
<dbReference type="Proteomes" id="UP000006334">
    <property type="component" value="Unassembled WGS sequence"/>
</dbReference>
<reference evidence="2 3" key="1">
    <citation type="journal article" date="2017" name="Antonie Van Leeuwenhoek">
        <title>Rhizobium rhizosphaerae sp. nov., a novel species isolated from rice rhizosphere.</title>
        <authorList>
            <person name="Zhao J.J."/>
            <person name="Zhang J."/>
            <person name="Zhang R.J."/>
            <person name="Zhang C.W."/>
            <person name="Yin H.Q."/>
            <person name="Zhang X.X."/>
        </authorList>
    </citation>
    <scope>NUCLEOTIDE SEQUENCE [LARGE SCALE GENOMIC DNA]</scope>
    <source>
        <strain evidence="2 3">E3</strain>
    </source>
</reference>
<dbReference type="EMBL" id="BAEN01000023">
    <property type="protein sequence ID" value="GAC13836.1"/>
    <property type="molecule type" value="Genomic_DNA"/>
</dbReference>
<dbReference type="OrthoDB" id="846150at2"/>
<name>K6XQ96_9ALTE</name>
<keyword evidence="1" id="KW-0732">Signal</keyword>
<sequence>MKHSYTASLIALSMGCLSACGGSDGTPVIEPPLIVTTTTPPPPPPQTTINEQVMVTAIFESNTNHLGWEYIIENSQTGFNAAIERAKSNNLKPEFIDVKRFGDEYTYTLITTTNYDGVSWSIRINETASQYEASLSEMKSKNYRPEAIDVDYVNYASRYSSIWVSNDDNRNWQLALNQDQQGYENFIDYSKFNNQTPTILDIDIVNNKQTFSGISETIHSGWQLNTWMSLDDFNLNVEEQKALGRHPVYIDVDMSGQELRFSTIWLDNINGLGWYVIPYSDIDEFNSTVTQLKAQNYRPVLIKTCRPSQCSQ</sequence>